<evidence type="ECO:0000313" key="7">
    <source>
        <dbReference type="Proteomes" id="UP000271866"/>
    </source>
</evidence>
<dbReference type="InterPro" id="IPR036640">
    <property type="entry name" value="ABC1_TM_sf"/>
</dbReference>
<evidence type="ECO:0000313" key="6">
    <source>
        <dbReference type="EMBL" id="RMQ76170.1"/>
    </source>
</evidence>
<gene>
    <name evidence="6" type="ORF">ALP98_04567</name>
</gene>
<reference evidence="6 7" key="1">
    <citation type="submission" date="2018-08" db="EMBL/GenBank/DDBJ databases">
        <title>Recombination of ecologically and evolutionarily significant loci maintains genetic cohesion in the Pseudomonas syringae species complex.</title>
        <authorList>
            <person name="Dillon M."/>
            <person name="Thakur S."/>
            <person name="Almeida R.N.D."/>
            <person name="Weir B.S."/>
            <person name="Guttman D.S."/>
        </authorList>
    </citation>
    <scope>NUCLEOTIDE SEQUENCE [LARGE SCALE GENOMIC DNA]</scope>
    <source>
        <strain evidence="6 7">ICMP 11296</strain>
    </source>
</reference>
<keyword evidence="6" id="KW-0067">ATP-binding</keyword>
<keyword evidence="2" id="KW-0812">Transmembrane</keyword>
<comment type="subcellular location">
    <subcellularLocation>
        <location evidence="1">Cell membrane</location>
        <topology evidence="1">Multi-pass membrane protein</topology>
    </subcellularLocation>
</comment>
<dbReference type="GO" id="GO:0005524">
    <property type="term" value="F:ATP binding"/>
    <property type="evidence" value="ECO:0007669"/>
    <property type="project" value="UniProtKB-KW"/>
</dbReference>
<dbReference type="PROSITE" id="PS50929">
    <property type="entry name" value="ABC_TM1F"/>
    <property type="match status" value="1"/>
</dbReference>
<dbReference type="InterPro" id="IPR011527">
    <property type="entry name" value="ABC1_TM_dom"/>
</dbReference>
<dbReference type="GO" id="GO:0005886">
    <property type="term" value="C:plasma membrane"/>
    <property type="evidence" value="ECO:0007669"/>
    <property type="project" value="UniProtKB-SubCell"/>
</dbReference>
<protein>
    <submittedName>
        <fullName evidence="6">Pyoverdine ABC transporter ATP-binding/permease protein</fullName>
    </submittedName>
</protein>
<evidence type="ECO:0000256" key="1">
    <source>
        <dbReference type="ARBA" id="ARBA00004651"/>
    </source>
</evidence>
<dbReference type="SUPFAM" id="SSF90123">
    <property type="entry name" value="ABC transporter transmembrane region"/>
    <property type="match status" value="1"/>
</dbReference>
<feature type="non-terminal residue" evidence="6">
    <location>
        <position position="66"/>
    </location>
</feature>
<keyword evidence="6" id="KW-0547">Nucleotide-binding</keyword>
<evidence type="ECO:0000256" key="3">
    <source>
        <dbReference type="ARBA" id="ARBA00022989"/>
    </source>
</evidence>
<sequence length="66" mass="7221">GPDTQTALLFAGLCVLTLACSTLSNLSTNYVGQRVVANLRRELAAKVLVAPIEQLERYRSHRLIPV</sequence>
<organism evidence="6 7">
    <name type="scientific">Pseudomonas viridiflava</name>
    <name type="common">Phytomonas viridiflava</name>
    <dbReference type="NCBI Taxonomy" id="33069"/>
    <lineage>
        <taxon>Bacteria</taxon>
        <taxon>Pseudomonadati</taxon>
        <taxon>Pseudomonadota</taxon>
        <taxon>Gammaproteobacteria</taxon>
        <taxon>Pseudomonadales</taxon>
        <taxon>Pseudomonadaceae</taxon>
        <taxon>Pseudomonas</taxon>
    </lineage>
</organism>
<keyword evidence="3" id="KW-1133">Transmembrane helix</keyword>
<evidence type="ECO:0000256" key="4">
    <source>
        <dbReference type="ARBA" id="ARBA00023136"/>
    </source>
</evidence>
<proteinExistence type="predicted"/>
<dbReference type="AlphaFoldDB" id="A0A3M4PD66"/>
<dbReference type="GO" id="GO:0140359">
    <property type="term" value="F:ABC-type transporter activity"/>
    <property type="evidence" value="ECO:0007669"/>
    <property type="project" value="InterPro"/>
</dbReference>
<evidence type="ECO:0000256" key="2">
    <source>
        <dbReference type="ARBA" id="ARBA00022692"/>
    </source>
</evidence>
<dbReference type="EMBL" id="RBRK01000070">
    <property type="protein sequence ID" value="RMQ76170.1"/>
    <property type="molecule type" value="Genomic_DNA"/>
</dbReference>
<evidence type="ECO:0000259" key="5">
    <source>
        <dbReference type="PROSITE" id="PS50929"/>
    </source>
</evidence>
<comment type="caution">
    <text evidence="6">The sequence shown here is derived from an EMBL/GenBank/DDBJ whole genome shotgun (WGS) entry which is preliminary data.</text>
</comment>
<dbReference type="Proteomes" id="UP000271866">
    <property type="component" value="Unassembled WGS sequence"/>
</dbReference>
<dbReference type="Gene3D" id="1.20.1560.10">
    <property type="entry name" value="ABC transporter type 1, transmembrane domain"/>
    <property type="match status" value="1"/>
</dbReference>
<accession>A0A3M4PD66</accession>
<feature type="non-terminal residue" evidence="6">
    <location>
        <position position="1"/>
    </location>
</feature>
<keyword evidence="4" id="KW-0472">Membrane</keyword>
<feature type="domain" description="ABC transmembrane type-1" evidence="5">
    <location>
        <begin position="1"/>
        <end position="66"/>
    </location>
</feature>
<name>A0A3M4PD66_PSEVI</name>